<dbReference type="SUPFAM" id="SSF63829">
    <property type="entry name" value="Calcium-dependent phosphotriesterase"/>
    <property type="match status" value="1"/>
</dbReference>
<dbReference type="PANTHER" id="PTHR47572">
    <property type="entry name" value="LIPOPROTEIN-RELATED"/>
    <property type="match status" value="1"/>
</dbReference>
<accession>A0A846YB11</accession>
<protein>
    <submittedName>
        <fullName evidence="4">SMP-30/gluconolactonase/LRE family protein</fullName>
    </submittedName>
</protein>
<dbReference type="InterPro" id="IPR011042">
    <property type="entry name" value="6-blade_b-propeller_TolB-like"/>
</dbReference>
<organism evidence="4 5">
    <name type="scientific">Nocardia vermiculata</name>
    <dbReference type="NCBI Taxonomy" id="257274"/>
    <lineage>
        <taxon>Bacteria</taxon>
        <taxon>Bacillati</taxon>
        <taxon>Actinomycetota</taxon>
        <taxon>Actinomycetes</taxon>
        <taxon>Mycobacteriales</taxon>
        <taxon>Nocardiaceae</taxon>
        <taxon>Nocardia</taxon>
    </lineage>
</organism>
<comment type="similarity">
    <text evidence="1">Belongs to the SMP-30/CGR1 family.</text>
</comment>
<dbReference type="InterPro" id="IPR051262">
    <property type="entry name" value="SMP-30/CGR1_Lactonase"/>
</dbReference>
<dbReference type="GO" id="GO:0016787">
    <property type="term" value="F:hydrolase activity"/>
    <property type="evidence" value="ECO:0007669"/>
    <property type="project" value="UniProtKB-KW"/>
</dbReference>
<dbReference type="RefSeq" id="WP_067880999.1">
    <property type="nucleotide sequence ID" value="NZ_JAAXOP010000028.1"/>
</dbReference>
<evidence type="ECO:0000313" key="5">
    <source>
        <dbReference type="Proteomes" id="UP000565711"/>
    </source>
</evidence>
<comment type="caution">
    <text evidence="4">The sequence shown here is derived from an EMBL/GenBank/DDBJ whole genome shotgun (WGS) entry which is preliminary data.</text>
</comment>
<dbReference type="Proteomes" id="UP000565711">
    <property type="component" value="Unassembled WGS sequence"/>
</dbReference>
<evidence type="ECO:0000259" key="3">
    <source>
        <dbReference type="Pfam" id="PF08450"/>
    </source>
</evidence>
<reference evidence="4 5" key="1">
    <citation type="submission" date="2020-04" db="EMBL/GenBank/DDBJ databases">
        <title>MicrobeNet Type strains.</title>
        <authorList>
            <person name="Nicholson A.C."/>
        </authorList>
    </citation>
    <scope>NUCLEOTIDE SEQUENCE [LARGE SCALE GENOMIC DNA]</scope>
    <source>
        <strain evidence="4 5">JCM 12354</strain>
    </source>
</reference>
<feature type="domain" description="SMP-30/Gluconolactonase/LRE-like region" evidence="3">
    <location>
        <begin position="31"/>
        <end position="283"/>
    </location>
</feature>
<evidence type="ECO:0000256" key="1">
    <source>
        <dbReference type="ARBA" id="ARBA00008853"/>
    </source>
</evidence>
<gene>
    <name evidence="4" type="ORF">HGA08_29760</name>
</gene>
<sequence length="315" mass="32821">MTNPVDTVAAAVAAAAAPTHEARKISTGYSWPECPRWHEGTFWFSDMYTGTLKTLDADGNATVVVDATARAADTDVPIVLGGFGWLPDGRLIVVSMHEQLVLVHSGGGPGDLSVYADISEHCLAAANDMVVDADGRAYITQLGFDLFSGAEPVPSPLIVVEPGGAVSTPEKVGPLLCGNGIAISADGTRVYVAEVMAFKITVIDRASDGTLSFPREFATCPFMPDGIGLDAEGGVWAAMPGGGYVARFTEQGLTDAVPLPLENGVASACLLGGPDRSTLYLTAGYEVFDFEKSAREALGGIWVADVPQRGGDTRP</sequence>
<dbReference type="PANTHER" id="PTHR47572:SF4">
    <property type="entry name" value="LACTONASE DRP35"/>
    <property type="match status" value="1"/>
</dbReference>
<dbReference type="AlphaFoldDB" id="A0A846YB11"/>
<dbReference type="EMBL" id="JAAXOP010000028">
    <property type="protein sequence ID" value="NKY54378.1"/>
    <property type="molecule type" value="Genomic_DNA"/>
</dbReference>
<dbReference type="Gene3D" id="2.120.10.30">
    <property type="entry name" value="TolB, C-terminal domain"/>
    <property type="match status" value="1"/>
</dbReference>
<keyword evidence="2" id="KW-0378">Hydrolase</keyword>
<evidence type="ECO:0000313" key="4">
    <source>
        <dbReference type="EMBL" id="NKY54378.1"/>
    </source>
</evidence>
<dbReference type="InterPro" id="IPR013658">
    <property type="entry name" value="SGL"/>
</dbReference>
<dbReference type="Pfam" id="PF08450">
    <property type="entry name" value="SGL"/>
    <property type="match status" value="1"/>
</dbReference>
<keyword evidence="5" id="KW-1185">Reference proteome</keyword>
<name>A0A846YB11_9NOCA</name>
<proteinExistence type="inferred from homology"/>
<evidence type="ECO:0000256" key="2">
    <source>
        <dbReference type="ARBA" id="ARBA00022801"/>
    </source>
</evidence>